<dbReference type="EMBL" id="JPOS01000078">
    <property type="protein sequence ID" value="KGE86518.1"/>
    <property type="molecule type" value="Genomic_DNA"/>
</dbReference>
<evidence type="ECO:0000256" key="1">
    <source>
        <dbReference type="SAM" id="MobiDB-lite"/>
    </source>
</evidence>
<evidence type="ECO:0000313" key="2">
    <source>
        <dbReference type="EMBL" id="KGE86518.1"/>
    </source>
</evidence>
<proteinExistence type="predicted"/>
<feature type="compositionally biased region" description="Polar residues" evidence="1">
    <location>
        <begin position="8"/>
        <end position="20"/>
    </location>
</feature>
<dbReference type="RefSeq" id="WP_160213842.1">
    <property type="nucleotide sequence ID" value="NZ_JBKAGJ010000025.1"/>
</dbReference>
<feature type="region of interest" description="Disordered" evidence="1">
    <location>
        <begin position="1"/>
        <end position="48"/>
    </location>
</feature>
<keyword evidence="3" id="KW-1185">Reference proteome</keyword>
<dbReference type="AlphaFoldDB" id="A0A098S3V6"/>
<gene>
    <name evidence="2" type="ORF">IX84_21040</name>
</gene>
<evidence type="ECO:0000313" key="3">
    <source>
        <dbReference type="Proteomes" id="UP000029736"/>
    </source>
</evidence>
<organism evidence="2 3">
    <name type="scientific">Phaeodactylibacter xiamenensis</name>
    <dbReference type="NCBI Taxonomy" id="1524460"/>
    <lineage>
        <taxon>Bacteria</taxon>
        <taxon>Pseudomonadati</taxon>
        <taxon>Bacteroidota</taxon>
        <taxon>Saprospiria</taxon>
        <taxon>Saprospirales</taxon>
        <taxon>Haliscomenobacteraceae</taxon>
        <taxon>Phaeodactylibacter</taxon>
    </lineage>
</organism>
<reference evidence="2 3" key="1">
    <citation type="journal article" date="2014" name="Int. J. Syst. Evol. Microbiol.">
        <title>Phaeodactylibacter xiamenensis gen. nov., sp. nov., a member of the family Saprospiraceae isolated from the marine alga Phaeodactylum tricornutum.</title>
        <authorList>
            <person name="Chen Z.Jr."/>
            <person name="Lei X."/>
            <person name="Lai Q."/>
            <person name="Li Y."/>
            <person name="Zhang B."/>
            <person name="Zhang J."/>
            <person name="Zhang H."/>
            <person name="Yang L."/>
            <person name="Zheng W."/>
            <person name="Tian Y."/>
            <person name="Yu Z."/>
            <person name="Xu H.Jr."/>
            <person name="Zheng T."/>
        </authorList>
    </citation>
    <scope>NUCLEOTIDE SEQUENCE [LARGE SCALE GENOMIC DNA]</scope>
    <source>
        <strain evidence="2 3">KD52</strain>
    </source>
</reference>
<sequence>MEKWLAKNPTSVGSSVNEEQVSPAELLNPSACPSEAADAAINSKTPPVSLVPAPAFAHIHEHKPDDQH</sequence>
<name>A0A098S3V6_9BACT</name>
<comment type="caution">
    <text evidence="2">The sequence shown here is derived from an EMBL/GenBank/DDBJ whole genome shotgun (WGS) entry which is preliminary data.</text>
</comment>
<accession>A0A098S3V6</accession>
<protein>
    <submittedName>
        <fullName evidence="2">Uncharacterized protein</fullName>
    </submittedName>
</protein>
<dbReference type="Proteomes" id="UP000029736">
    <property type="component" value="Unassembled WGS sequence"/>
</dbReference>